<keyword evidence="2" id="KW-0804">Transcription</keyword>
<evidence type="ECO:0000256" key="2">
    <source>
        <dbReference type="ARBA" id="ARBA00023163"/>
    </source>
</evidence>
<dbReference type="Gene3D" id="1.10.10.10">
    <property type="entry name" value="Winged helix-like DNA-binding domain superfamily/Winged helix DNA-binding domain"/>
    <property type="match status" value="1"/>
</dbReference>
<dbReference type="InterPro" id="IPR036388">
    <property type="entry name" value="WH-like_DNA-bd_sf"/>
</dbReference>
<evidence type="ECO:0000259" key="4">
    <source>
        <dbReference type="Pfam" id="PF24281"/>
    </source>
</evidence>
<organism evidence="5 6">
    <name type="scientific">Natrinema hispanicum</name>
    <dbReference type="NCBI Taxonomy" id="392421"/>
    <lineage>
        <taxon>Archaea</taxon>
        <taxon>Methanobacteriati</taxon>
        <taxon>Methanobacteriota</taxon>
        <taxon>Stenosarchaea group</taxon>
        <taxon>Halobacteria</taxon>
        <taxon>Halobacteriales</taxon>
        <taxon>Natrialbaceae</taxon>
        <taxon>Natrinema</taxon>
    </lineage>
</organism>
<dbReference type="Pfam" id="PF24281">
    <property type="entry name" value="HVO_2928_N"/>
    <property type="match status" value="1"/>
</dbReference>
<accession>A0A1I0IFI4</accession>
<dbReference type="InterPro" id="IPR007050">
    <property type="entry name" value="HTH_bacterioopsin"/>
</dbReference>
<dbReference type="RefSeq" id="WP_092934467.1">
    <property type="nucleotide sequence ID" value="NZ_FOIC01000019.1"/>
</dbReference>
<keyword evidence="1" id="KW-0805">Transcription regulation</keyword>
<evidence type="ECO:0000313" key="6">
    <source>
        <dbReference type="Proteomes" id="UP000199320"/>
    </source>
</evidence>
<dbReference type="OrthoDB" id="198846at2157"/>
<proteinExistence type="predicted"/>
<evidence type="ECO:0000313" key="5">
    <source>
        <dbReference type="EMBL" id="SET95026.1"/>
    </source>
</evidence>
<reference evidence="6" key="1">
    <citation type="submission" date="2016-10" db="EMBL/GenBank/DDBJ databases">
        <authorList>
            <person name="Varghese N."/>
            <person name="Submissions S."/>
        </authorList>
    </citation>
    <scope>NUCLEOTIDE SEQUENCE [LARGE SCALE GENOMIC DNA]</scope>
    <source>
        <strain evidence="6">CDM_6</strain>
    </source>
</reference>
<dbReference type="AlphaFoldDB" id="A0A1I0IFI4"/>
<dbReference type="PANTHER" id="PTHR34236">
    <property type="entry name" value="DIMETHYL SULFOXIDE REDUCTASE TRANSCRIPTIONAL ACTIVATOR"/>
    <property type="match status" value="1"/>
</dbReference>
<feature type="domain" description="HTH bat-type" evidence="3">
    <location>
        <begin position="184"/>
        <end position="232"/>
    </location>
</feature>
<keyword evidence="6" id="KW-1185">Reference proteome</keyword>
<dbReference type="STRING" id="392421.SAMN04488694_11949"/>
<protein>
    <submittedName>
        <fullName evidence="5">Predicted DNA binding protein, contains HTH domain</fullName>
    </submittedName>
</protein>
<dbReference type="PANTHER" id="PTHR34236:SF1">
    <property type="entry name" value="DIMETHYL SULFOXIDE REDUCTASE TRANSCRIPTIONAL ACTIVATOR"/>
    <property type="match status" value="1"/>
</dbReference>
<evidence type="ECO:0000256" key="1">
    <source>
        <dbReference type="ARBA" id="ARBA00023015"/>
    </source>
</evidence>
<dbReference type="Pfam" id="PF04967">
    <property type="entry name" value="HTH_10"/>
    <property type="match status" value="1"/>
</dbReference>
<name>A0A1I0IFI4_9EURY</name>
<dbReference type="Proteomes" id="UP000199320">
    <property type="component" value="Unassembled WGS sequence"/>
</dbReference>
<feature type="domain" description="HVO-2928 N-terminal" evidence="4">
    <location>
        <begin position="3"/>
        <end position="171"/>
    </location>
</feature>
<sequence>MREFVFTVEYERGADQLMDLFTENPNLQAETMAIHVTQRSIWRLEHVTGPTTALEAFDDHIENTTVCSDIIGMCDAPVVESDHEVLSRTPNRRIVYSVRTEGNGVHSIPFVAAKHIGDGLLMQSKRRANKYQWSLLVDDDDTVRDIYEEMTNGLRDGLSLSIQRLSEPRCWIKSNFRTDSLPAEQKAALEAAVAYGYYETPRRNSLKEIASAMDIPNSTLQYRLNRAEAWLVKQFISNTLTTDTEKRTKQVEFKV</sequence>
<dbReference type="InterPro" id="IPR056529">
    <property type="entry name" value="HVO_2928_N"/>
</dbReference>
<gene>
    <name evidence="5" type="ORF">SAMN04488694_11949</name>
</gene>
<evidence type="ECO:0000259" key="3">
    <source>
        <dbReference type="Pfam" id="PF04967"/>
    </source>
</evidence>
<dbReference type="EMBL" id="FOIC01000019">
    <property type="protein sequence ID" value="SET95026.1"/>
    <property type="molecule type" value="Genomic_DNA"/>
</dbReference>